<name>A0A6H0XKR1_9PEZI</name>
<keyword evidence="4" id="KW-1185">Reference proteome</keyword>
<dbReference type="InterPro" id="IPR000210">
    <property type="entry name" value="BTB/POZ_dom"/>
</dbReference>
<reference evidence="3 4" key="1">
    <citation type="journal article" date="2016" name="Sci. Rep.">
        <title>Peltaster fructicola genome reveals evolution from an invasive phytopathogen to an ectophytic parasite.</title>
        <authorList>
            <person name="Xu C."/>
            <person name="Chen H."/>
            <person name="Gleason M.L."/>
            <person name="Xu J.R."/>
            <person name="Liu H."/>
            <person name="Zhang R."/>
            <person name="Sun G."/>
        </authorList>
    </citation>
    <scope>NUCLEOTIDE SEQUENCE [LARGE SCALE GENOMIC DNA]</scope>
    <source>
        <strain evidence="3 4">LNHT1506</strain>
    </source>
</reference>
<protein>
    <recommendedName>
        <fullName evidence="2">BTB domain-containing protein</fullName>
    </recommendedName>
</protein>
<dbReference type="AlphaFoldDB" id="A0A6H0XKR1"/>
<dbReference type="CDD" id="cd18186">
    <property type="entry name" value="BTB_POZ_ZBTB_KLHL-like"/>
    <property type="match status" value="1"/>
</dbReference>
<dbReference type="InterPro" id="IPR011333">
    <property type="entry name" value="SKP1/BTB/POZ_sf"/>
</dbReference>
<evidence type="ECO:0000313" key="3">
    <source>
        <dbReference type="EMBL" id="QIW95218.1"/>
    </source>
</evidence>
<evidence type="ECO:0000313" key="4">
    <source>
        <dbReference type="Proteomes" id="UP000503462"/>
    </source>
</evidence>
<dbReference type="PROSITE" id="PS50097">
    <property type="entry name" value="BTB"/>
    <property type="match status" value="1"/>
</dbReference>
<accession>A0A6H0XKR1</accession>
<sequence length="345" mass="38885">MAHTAQQDEPRNELMSALSTLHLSGRYSDLTVVCNEKQWAVHKAIVCSRSGFFDGACSNSFREASSGVIDLSEDDQEAVEHMIHYFYHLDYLNQTQRRASPVFRHRALSDARRRLPKKLDLSQIEDPLLAQAGFSAVPARPNTPPQSDETNIVKPQGKRPRSPALTRTVTPPLESDTEENDVSEDEDFEAEVDESYLLLHTRIYALAEKFDIPGLKDLARSKFEMAMACYYDSPEFAEAIEEVYSSTVDSDRGLRDIVLQAFRSHPQLASTQDVFAVIKETPTLAFELFKIERVFLPDMLPVYYTNTVLSISLSFAQMSAQRHYQQANLQFQGPNPGAAPSRGMI</sequence>
<dbReference type="Pfam" id="PF00651">
    <property type="entry name" value="BTB"/>
    <property type="match status" value="1"/>
</dbReference>
<gene>
    <name evidence="3" type="ORF">AMS68_000736</name>
</gene>
<feature type="compositionally biased region" description="Acidic residues" evidence="1">
    <location>
        <begin position="175"/>
        <end position="187"/>
    </location>
</feature>
<evidence type="ECO:0000256" key="1">
    <source>
        <dbReference type="SAM" id="MobiDB-lite"/>
    </source>
</evidence>
<dbReference type="EMBL" id="CP051139">
    <property type="protein sequence ID" value="QIW95218.1"/>
    <property type="molecule type" value="Genomic_DNA"/>
</dbReference>
<dbReference type="PANTHER" id="PTHR47843">
    <property type="entry name" value="BTB DOMAIN-CONTAINING PROTEIN-RELATED"/>
    <property type="match status" value="1"/>
</dbReference>
<dbReference type="PANTHER" id="PTHR47843:SF5">
    <property type="entry name" value="BTB_POZ DOMAIN PROTEIN"/>
    <property type="match status" value="1"/>
</dbReference>
<organism evidence="3 4">
    <name type="scientific">Peltaster fructicola</name>
    <dbReference type="NCBI Taxonomy" id="286661"/>
    <lineage>
        <taxon>Eukaryota</taxon>
        <taxon>Fungi</taxon>
        <taxon>Dikarya</taxon>
        <taxon>Ascomycota</taxon>
        <taxon>Pezizomycotina</taxon>
        <taxon>Dothideomycetes</taxon>
        <taxon>Dothideomycetes incertae sedis</taxon>
        <taxon>Peltaster</taxon>
    </lineage>
</organism>
<feature type="domain" description="BTB" evidence="2">
    <location>
        <begin position="28"/>
        <end position="87"/>
    </location>
</feature>
<dbReference type="OrthoDB" id="6359816at2759"/>
<dbReference type="Proteomes" id="UP000503462">
    <property type="component" value="Chromosome 1"/>
</dbReference>
<proteinExistence type="predicted"/>
<dbReference type="Gene3D" id="3.30.710.10">
    <property type="entry name" value="Potassium Channel Kv1.1, Chain A"/>
    <property type="match status" value="1"/>
</dbReference>
<dbReference type="SUPFAM" id="SSF54695">
    <property type="entry name" value="POZ domain"/>
    <property type="match status" value="1"/>
</dbReference>
<feature type="region of interest" description="Disordered" evidence="1">
    <location>
        <begin position="135"/>
        <end position="187"/>
    </location>
</feature>
<evidence type="ECO:0000259" key="2">
    <source>
        <dbReference type="PROSITE" id="PS50097"/>
    </source>
</evidence>